<dbReference type="Proteomes" id="UP000323597">
    <property type="component" value="Chromosome D01"/>
</dbReference>
<gene>
    <name evidence="2" type="ORF">E1A91_D01G145200v1</name>
</gene>
<name>A0A5D2W6M7_GOSMU</name>
<accession>A0A5D2W6M7</accession>
<evidence type="ECO:0000256" key="1">
    <source>
        <dbReference type="SAM" id="MobiDB-lite"/>
    </source>
</evidence>
<evidence type="ECO:0000313" key="2">
    <source>
        <dbReference type="EMBL" id="TYI97464.1"/>
    </source>
</evidence>
<evidence type="ECO:0000313" key="3">
    <source>
        <dbReference type="Proteomes" id="UP000323597"/>
    </source>
</evidence>
<proteinExistence type="predicted"/>
<feature type="region of interest" description="Disordered" evidence="1">
    <location>
        <begin position="1"/>
        <end position="77"/>
    </location>
</feature>
<dbReference type="EMBL" id="CM017649">
    <property type="protein sequence ID" value="TYI97464.1"/>
    <property type="molecule type" value="Genomic_DNA"/>
</dbReference>
<dbReference type="AlphaFoldDB" id="A0A5D2W6M7"/>
<protein>
    <submittedName>
        <fullName evidence="2">Uncharacterized protein</fullName>
    </submittedName>
</protein>
<feature type="compositionally biased region" description="Basic and acidic residues" evidence="1">
    <location>
        <begin position="67"/>
        <end position="77"/>
    </location>
</feature>
<sequence length="77" mass="8196">MPPPFKPSSWPPSMPRSPIASERAPTRRLRRKGLVVKRAHIRGGTNRAEGTLAPSRAVTGVAGSRSAQKEGDSCGGY</sequence>
<feature type="compositionally biased region" description="Basic residues" evidence="1">
    <location>
        <begin position="26"/>
        <end position="41"/>
    </location>
</feature>
<reference evidence="2 3" key="1">
    <citation type="submission" date="2019-07" db="EMBL/GenBank/DDBJ databases">
        <title>WGS assembly of Gossypium mustelinum.</title>
        <authorList>
            <person name="Chen Z.J."/>
            <person name="Sreedasyam A."/>
            <person name="Ando A."/>
            <person name="Song Q."/>
            <person name="De L."/>
            <person name="Hulse-Kemp A."/>
            <person name="Ding M."/>
            <person name="Ye W."/>
            <person name="Kirkbride R."/>
            <person name="Jenkins J."/>
            <person name="Plott C."/>
            <person name="Lovell J."/>
            <person name="Lin Y.-M."/>
            <person name="Vaughn R."/>
            <person name="Liu B."/>
            <person name="Li W."/>
            <person name="Simpson S."/>
            <person name="Scheffler B."/>
            <person name="Saski C."/>
            <person name="Grover C."/>
            <person name="Hu G."/>
            <person name="Conover J."/>
            <person name="Carlson J."/>
            <person name="Shu S."/>
            <person name="Boston L."/>
            <person name="Williams M."/>
            <person name="Peterson D."/>
            <person name="Mcgee K."/>
            <person name="Jones D."/>
            <person name="Wendel J."/>
            <person name="Stelly D."/>
            <person name="Grimwood J."/>
            <person name="Schmutz J."/>
        </authorList>
    </citation>
    <scope>NUCLEOTIDE SEQUENCE [LARGE SCALE GENOMIC DNA]</scope>
    <source>
        <strain evidence="2">1408120.09</strain>
    </source>
</reference>
<feature type="compositionally biased region" description="Pro residues" evidence="1">
    <location>
        <begin position="1"/>
        <end position="15"/>
    </location>
</feature>
<keyword evidence="3" id="KW-1185">Reference proteome</keyword>
<organism evidence="2 3">
    <name type="scientific">Gossypium mustelinum</name>
    <name type="common">Cotton</name>
    <name type="synonym">Gossypium caicoense</name>
    <dbReference type="NCBI Taxonomy" id="34275"/>
    <lineage>
        <taxon>Eukaryota</taxon>
        <taxon>Viridiplantae</taxon>
        <taxon>Streptophyta</taxon>
        <taxon>Embryophyta</taxon>
        <taxon>Tracheophyta</taxon>
        <taxon>Spermatophyta</taxon>
        <taxon>Magnoliopsida</taxon>
        <taxon>eudicotyledons</taxon>
        <taxon>Gunneridae</taxon>
        <taxon>Pentapetalae</taxon>
        <taxon>rosids</taxon>
        <taxon>malvids</taxon>
        <taxon>Malvales</taxon>
        <taxon>Malvaceae</taxon>
        <taxon>Malvoideae</taxon>
        <taxon>Gossypium</taxon>
    </lineage>
</organism>